<feature type="region of interest" description="Disordered" evidence="1">
    <location>
        <begin position="502"/>
        <end position="539"/>
    </location>
</feature>
<evidence type="ECO:0000313" key="2">
    <source>
        <dbReference type="EMBL" id="AUX10276.1"/>
    </source>
</evidence>
<feature type="compositionally biased region" description="Basic and acidic residues" evidence="1">
    <location>
        <begin position="509"/>
        <end position="521"/>
    </location>
</feature>
<keyword evidence="3" id="KW-1185">Reference proteome</keyword>
<protein>
    <submittedName>
        <fullName evidence="2">Uncharacterized protein</fullName>
    </submittedName>
</protein>
<accession>A0A343TMF4</accession>
<proteinExistence type="predicted"/>
<evidence type="ECO:0000256" key="1">
    <source>
        <dbReference type="SAM" id="MobiDB-lite"/>
    </source>
</evidence>
<organism evidence="2 3">
    <name type="scientific">Halalkaliarchaeum desulfuricum</name>
    <dbReference type="NCBI Taxonomy" id="2055893"/>
    <lineage>
        <taxon>Archaea</taxon>
        <taxon>Methanobacteriati</taxon>
        <taxon>Methanobacteriota</taxon>
        <taxon>Stenosarchaea group</taxon>
        <taxon>Halobacteria</taxon>
        <taxon>Halobacteriales</taxon>
        <taxon>Haloferacaceae</taxon>
        <taxon>Halalkaliarchaeum</taxon>
    </lineage>
</organism>
<feature type="region of interest" description="Disordered" evidence="1">
    <location>
        <begin position="712"/>
        <end position="747"/>
    </location>
</feature>
<sequence>MTRKRYRRSFEGPELADRIPAENLFRPGQKSYPPEDTVIKVENRSVIDNNTEFDRRTVLGVLAGVGNAALAGCSGFQSEPDAETTQIDEDTARELADSFAPSLYFDEYEEWYPTDPRQYTSERDGDTVVHGFDAVEGYHSDFDSEREPPEPTGFYHVVGYEDSSLVAIQYWFYYVFDQFSCNFHWHDWEVLHVFVDTETGEPQLYVASSHSRDVPNNEFLDPDPDDVPRVLPELGSHSSTLSVNEVADRFQRFGGDDLIPDVTNEAIDGIKDLVDIPLAYGLPRDEGARLPMVIPELDGIPLYEHDAVPSFTRESLIDEKLTIRSLAELESPPTDMPLRETGLVFEHAERDGDGDGDVEYALRPTTEIEHISEFTGPQLSFEFPVPEIVEDAFSHHISTTGTPWDQPRYGNPAADITASTHREALANRYEAIGDPGVTDALIARVTDTTTSEDAPDDEGLTTVEMTQESVALLESEPRMRPTFAGVAMFGDVEPGEHRLTVNSAGSAPHSEHLEVTEDGRNDGGNGDDGDADGHFRRAGVDGEVPVVARDKARRLELSDEEADAEVVRTAIEDDFAGRIYESAVEGHDTVFVHEGGAYTTEVRDRDDEVGAFRVNPDPGSNGEIRIDRPETGKASLAAYLADVAEETRASVAAVEGDADGAENAVRGLERALAAVVEAAEMATERARDGDRGGADQQLEAVRKRLETVADRLADASEDLPPELSNAAENRLEQADRRVDQARTAEKL</sequence>
<gene>
    <name evidence="2" type="ORF">AArcSl_2657</name>
</gene>
<dbReference type="Proteomes" id="UP000263012">
    <property type="component" value="Chromosome"/>
</dbReference>
<evidence type="ECO:0000313" key="3">
    <source>
        <dbReference type="Proteomes" id="UP000263012"/>
    </source>
</evidence>
<dbReference type="KEGG" id="hdf:AArcSl_2657"/>
<name>A0A343TMF4_9EURY</name>
<reference evidence="3" key="1">
    <citation type="submission" date="2017-11" db="EMBL/GenBank/DDBJ databases">
        <title>Phenotypic and genomic properties of facultatively anaerobic sulfur-reducing natronoarchaea from hypersaline soda lakes.</title>
        <authorList>
            <person name="Sorokin D.Y."/>
            <person name="Kublanov I.V."/>
            <person name="Roman P."/>
            <person name="Sinninghe Damste J.S."/>
            <person name="Golyshin P.N."/>
            <person name="Rojo D."/>
            <person name="Ciordia S."/>
            <person name="Mena M.D.C."/>
            <person name="Ferrer M."/>
            <person name="Messina E."/>
            <person name="Smedile F."/>
            <person name="La Spada G."/>
            <person name="La Cono V."/>
            <person name="Yakimov M.M."/>
        </authorList>
    </citation>
    <scope>NUCLEOTIDE SEQUENCE [LARGE SCALE GENOMIC DNA]</scope>
    <source>
        <strain evidence="3">AArc-Sl</strain>
    </source>
</reference>
<dbReference type="EMBL" id="CP025066">
    <property type="protein sequence ID" value="AUX10276.1"/>
    <property type="molecule type" value="Genomic_DNA"/>
</dbReference>
<feature type="compositionally biased region" description="Basic and acidic residues" evidence="1">
    <location>
        <begin position="729"/>
        <end position="747"/>
    </location>
</feature>
<dbReference type="AlphaFoldDB" id="A0A343TMF4"/>